<dbReference type="EMBL" id="CADCTV010000394">
    <property type="protein sequence ID" value="CAA9325109.1"/>
    <property type="molecule type" value="Genomic_DNA"/>
</dbReference>
<evidence type="ECO:0000256" key="1">
    <source>
        <dbReference type="SAM" id="MobiDB-lite"/>
    </source>
</evidence>
<evidence type="ECO:0000313" key="3">
    <source>
        <dbReference type="EMBL" id="CAA9325109.1"/>
    </source>
</evidence>
<accession>A0A6J4L7N2</accession>
<feature type="region of interest" description="Disordered" evidence="1">
    <location>
        <begin position="1"/>
        <end position="26"/>
    </location>
</feature>
<name>A0A6J4L7N2_9BACT</name>
<keyword evidence="2" id="KW-1133">Transmembrane helix</keyword>
<proteinExistence type="predicted"/>
<keyword evidence="2" id="KW-0812">Transmembrane</keyword>
<reference evidence="3" key="1">
    <citation type="submission" date="2020-02" db="EMBL/GenBank/DDBJ databases">
        <authorList>
            <person name="Meier V. D."/>
        </authorList>
    </citation>
    <scope>NUCLEOTIDE SEQUENCE</scope>
    <source>
        <strain evidence="3">AVDCRST_MAG89</strain>
    </source>
</reference>
<organism evidence="3">
    <name type="scientific">uncultured Gemmatimonadota bacterium</name>
    <dbReference type="NCBI Taxonomy" id="203437"/>
    <lineage>
        <taxon>Bacteria</taxon>
        <taxon>Pseudomonadati</taxon>
        <taxon>Gemmatimonadota</taxon>
        <taxon>environmental samples</taxon>
    </lineage>
</organism>
<gene>
    <name evidence="3" type="ORF">AVDCRST_MAG89-1852</name>
</gene>
<sequence>MRQPPRNDDLPDGVVKLPPEPVPHRKPPGGCGLTGCLYGTMILFALLLMVMVGLALFRQWQVPTLPYPGR</sequence>
<dbReference type="AlphaFoldDB" id="A0A6J4L7N2"/>
<keyword evidence="2" id="KW-0472">Membrane</keyword>
<protein>
    <submittedName>
        <fullName evidence="3">Uncharacterized protein</fullName>
    </submittedName>
</protein>
<evidence type="ECO:0000256" key="2">
    <source>
        <dbReference type="SAM" id="Phobius"/>
    </source>
</evidence>
<feature type="transmembrane region" description="Helical" evidence="2">
    <location>
        <begin position="37"/>
        <end position="57"/>
    </location>
</feature>